<organism evidence="2 3">
    <name type="scientific">Datura stramonium</name>
    <name type="common">Jimsonweed</name>
    <name type="synonym">Common thornapple</name>
    <dbReference type="NCBI Taxonomy" id="4076"/>
    <lineage>
        <taxon>Eukaryota</taxon>
        <taxon>Viridiplantae</taxon>
        <taxon>Streptophyta</taxon>
        <taxon>Embryophyta</taxon>
        <taxon>Tracheophyta</taxon>
        <taxon>Spermatophyta</taxon>
        <taxon>Magnoliopsida</taxon>
        <taxon>eudicotyledons</taxon>
        <taxon>Gunneridae</taxon>
        <taxon>Pentapetalae</taxon>
        <taxon>asterids</taxon>
        <taxon>lamiids</taxon>
        <taxon>Solanales</taxon>
        <taxon>Solanaceae</taxon>
        <taxon>Solanoideae</taxon>
        <taxon>Datureae</taxon>
        <taxon>Datura</taxon>
    </lineage>
</organism>
<comment type="caution">
    <text evidence="2">The sequence shown here is derived from an EMBL/GenBank/DDBJ whole genome shotgun (WGS) entry which is preliminary data.</text>
</comment>
<gene>
    <name evidence="2" type="ORF">HAX54_027820</name>
</gene>
<sequence length="169" mass="18754">MESEATGESRQGVGLGKAGRARQHATLCVCHVTPMPGMRATQKAGTASVRPAPCHDIPPARQGVAIALLARVEFWAFSRKPPRLGRVTEAMLRVAIRDTLLVIPGRIPTNINITLRFIFKNSDLVEQERGLQEVERMKFLGFFSIPFSFLSIVCMIYTHLTMFNLQMSG</sequence>
<name>A0ABS8V392_DATST</name>
<keyword evidence="1" id="KW-1133">Transmembrane helix</keyword>
<dbReference type="Proteomes" id="UP000823775">
    <property type="component" value="Unassembled WGS sequence"/>
</dbReference>
<dbReference type="EMBL" id="JACEIK010003396">
    <property type="protein sequence ID" value="MCD9641591.1"/>
    <property type="molecule type" value="Genomic_DNA"/>
</dbReference>
<reference evidence="2 3" key="1">
    <citation type="journal article" date="2021" name="BMC Genomics">
        <title>Datura genome reveals duplications of psychoactive alkaloid biosynthetic genes and high mutation rate following tissue culture.</title>
        <authorList>
            <person name="Rajewski A."/>
            <person name="Carter-House D."/>
            <person name="Stajich J."/>
            <person name="Litt A."/>
        </authorList>
    </citation>
    <scope>NUCLEOTIDE SEQUENCE [LARGE SCALE GENOMIC DNA]</scope>
    <source>
        <strain evidence="2">AR-01</strain>
    </source>
</reference>
<evidence type="ECO:0000313" key="3">
    <source>
        <dbReference type="Proteomes" id="UP000823775"/>
    </source>
</evidence>
<keyword evidence="1" id="KW-0812">Transmembrane</keyword>
<keyword evidence="3" id="KW-1185">Reference proteome</keyword>
<accession>A0ABS8V392</accession>
<protein>
    <submittedName>
        <fullName evidence="2">Uncharacterized protein</fullName>
    </submittedName>
</protein>
<evidence type="ECO:0000256" key="1">
    <source>
        <dbReference type="SAM" id="Phobius"/>
    </source>
</evidence>
<evidence type="ECO:0000313" key="2">
    <source>
        <dbReference type="EMBL" id="MCD9641591.1"/>
    </source>
</evidence>
<feature type="transmembrane region" description="Helical" evidence="1">
    <location>
        <begin position="139"/>
        <end position="160"/>
    </location>
</feature>
<proteinExistence type="predicted"/>
<keyword evidence="1" id="KW-0472">Membrane</keyword>